<dbReference type="AlphaFoldDB" id="A0A1J0VSN5"/>
<accession>A0A1J0VSN5</accession>
<dbReference type="OrthoDB" id="4557039at2"/>
<dbReference type="RefSeq" id="WP_071928241.1">
    <property type="nucleotide sequence ID" value="NZ_CP018082.1"/>
</dbReference>
<evidence type="ECO:0000313" key="2">
    <source>
        <dbReference type="Proteomes" id="UP000183810"/>
    </source>
</evidence>
<evidence type="ECO:0000313" key="1">
    <source>
        <dbReference type="EMBL" id="APE35056.1"/>
    </source>
</evidence>
<dbReference type="Proteomes" id="UP000183810">
    <property type="component" value="Chromosome"/>
</dbReference>
<proteinExistence type="predicted"/>
<dbReference type="EMBL" id="CP018082">
    <property type="protein sequence ID" value="APE35056.1"/>
    <property type="molecule type" value="Genomic_DNA"/>
</dbReference>
<dbReference type="KEGG" id="nsl:BOX37_15100"/>
<keyword evidence="2" id="KW-1185">Reference proteome</keyword>
<organism evidence="1 2">
    <name type="scientific">Nocardia mangyaensis</name>
    <dbReference type="NCBI Taxonomy" id="2213200"/>
    <lineage>
        <taxon>Bacteria</taxon>
        <taxon>Bacillati</taxon>
        <taxon>Actinomycetota</taxon>
        <taxon>Actinomycetes</taxon>
        <taxon>Mycobacteriales</taxon>
        <taxon>Nocardiaceae</taxon>
        <taxon>Nocardia</taxon>
    </lineage>
</organism>
<sequence length="148" mass="16233">MTLTEIAALPKPTTEVMRRRARAAGLPTREYLRRELFALAQRRIALDGVVDFLAAERPGHPSPAPDADAAAVIHAYELPAHVWSVLADRAAASAISLADYMRQELITSARRSTVADALLEFDEVLERDPSLVIDREAVAASIRYARGE</sequence>
<protein>
    <submittedName>
        <fullName evidence="1">Uncharacterized protein</fullName>
    </submittedName>
</protein>
<name>A0A1J0VSN5_9NOCA</name>
<reference evidence="1" key="1">
    <citation type="submission" date="2016-11" db="EMBL/GenBank/DDBJ databases">
        <authorList>
            <person name="Jaros S."/>
            <person name="Januszkiewicz K."/>
            <person name="Wedrychowicz H."/>
        </authorList>
    </citation>
    <scope>NUCLEOTIDE SEQUENCE [LARGE SCALE GENOMIC DNA]</scope>
    <source>
        <strain evidence="1">Y48</strain>
    </source>
</reference>
<gene>
    <name evidence="1" type="ORF">BOX37_15100</name>
</gene>